<proteinExistence type="predicted"/>
<organism evidence="1 2">
    <name type="scientific">Thermobifida halotolerans</name>
    <dbReference type="NCBI Taxonomy" id="483545"/>
    <lineage>
        <taxon>Bacteria</taxon>
        <taxon>Bacillati</taxon>
        <taxon>Actinomycetota</taxon>
        <taxon>Actinomycetes</taxon>
        <taxon>Streptosporangiales</taxon>
        <taxon>Nocardiopsidaceae</taxon>
        <taxon>Thermobifida</taxon>
    </lineage>
</organism>
<dbReference type="Proteomes" id="UP000265719">
    <property type="component" value="Chromosome"/>
</dbReference>
<evidence type="ECO:0000313" key="1">
    <source>
        <dbReference type="EMBL" id="UOE18142.1"/>
    </source>
</evidence>
<dbReference type="AlphaFoldDB" id="A0A399G0F6"/>
<dbReference type="EMBL" id="CP063196">
    <property type="protein sequence ID" value="UOE18142.1"/>
    <property type="molecule type" value="Genomic_DNA"/>
</dbReference>
<gene>
    <name evidence="1" type="ORF">NI17_014945</name>
</gene>
<keyword evidence="2" id="KW-1185">Reference proteome</keyword>
<dbReference type="KEGG" id="thao:NI17_014945"/>
<evidence type="ECO:0000313" key="2">
    <source>
        <dbReference type="Proteomes" id="UP000265719"/>
    </source>
</evidence>
<accession>A0A399G0F6</accession>
<reference evidence="1" key="1">
    <citation type="submission" date="2020-10" db="EMBL/GenBank/DDBJ databases">
        <title>De novo genome project of the cellulose decomposer Thermobifida halotolerans type strain.</title>
        <authorList>
            <person name="Nagy I."/>
            <person name="Horvath B."/>
            <person name="Kukolya J."/>
            <person name="Nagy I."/>
            <person name="Orsini M."/>
        </authorList>
    </citation>
    <scope>NUCLEOTIDE SEQUENCE</scope>
    <source>
        <strain evidence="1">DSM 44931</strain>
    </source>
</reference>
<name>A0A399G0F6_9ACTN</name>
<protein>
    <submittedName>
        <fullName evidence="1">Uncharacterized protein</fullName>
    </submittedName>
</protein>
<sequence>MQEHDAKVLRGAAIPTLVVGGGSTAVFFLISGTAGALGALSALLLVLAFFGVSGWVVAQVSKRNPELFMPATLGAFFVKAVILAVALLVLRNVDPAWLDTTAFAVTSLLCVVSWLGGHVRVLATSKTPHVDPEPSAASGLETRRENT</sequence>
<dbReference type="OrthoDB" id="3542908at2"/>
<dbReference type="RefSeq" id="WP_068692254.1">
    <property type="nucleotide sequence ID" value="NZ_CP063196.1"/>
</dbReference>